<comment type="caution">
    <text evidence="2">The sequence shown here is derived from an EMBL/GenBank/DDBJ whole genome shotgun (WGS) entry which is preliminary data.</text>
</comment>
<gene>
    <name evidence="2" type="ORF">AMORRO_LOCUS11194</name>
</gene>
<dbReference type="Proteomes" id="UP000789342">
    <property type="component" value="Unassembled WGS sequence"/>
</dbReference>
<feature type="region of interest" description="Disordered" evidence="1">
    <location>
        <begin position="31"/>
        <end position="55"/>
    </location>
</feature>
<protein>
    <submittedName>
        <fullName evidence="2">15077_t:CDS:1</fullName>
    </submittedName>
</protein>
<proteinExistence type="predicted"/>
<dbReference type="EMBL" id="CAJVPV010013716">
    <property type="protein sequence ID" value="CAG8679824.1"/>
    <property type="molecule type" value="Genomic_DNA"/>
</dbReference>
<dbReference type="AlphaFoldDB" id="A0A9N9HEU0"/>
<feature type="non-terminal residue" evidence="2">
    <location>
        <position position="87"/>
    </location>
</feature>
<organism evidence="2 3">
    <name type="scientific">Acaulospora morrowiae</name>
    <dbReference type="NCBI Taxonomy" id="94023"/>
    <lineage>
        <taxon>Eukaryota</taxon>
        <taxon>Fungi</taxon>
        <taxon>Fungi incertae sedis</taxon>
        <taxon>Mucoromycota</taxon>
        <taxon>Glomeromycotina</taxon>
        <taxon>Glomeromycetes</taxon>
        <taxon>Diversisporales</taxon>
        <taxon>Acaulosporaceae</taxon>
        <taxon>Acaulospora</taxon>
    </lineage>
</organism>
<name>A0A9N9HEU0_9GLOM</name>
<accession>A0A9N9HEU0</accession>
<evidence type="ECO:0000313" key="2">
    <source>
        <dbReference type="EMBL" id="CAG8679824.1"/>
    </source>
</evidence>
<evidence type="ECO:0000313" key="3">
    <source>
        <dbReference type="Proteomes" id="UP000789342"/>
    </source>
</evidence>
<reference evidence="2" key="1">
    <citation type="submission" date="2021-06" db="EMBL/GenBank/DDBJ databases">
        <authorList>
            <person name="Kallberg Y."/>
            <person name="Tangrot J."/>
            <person name="Rosling A."/>
        </authorList>
    </citation>
    <scope>NUCLEOTIDE SEQUENCE</scope>
    <source>
        <strain evidence="2">CL551</strain>
    </source>
</reference>
<keyword evidence="3" id="KW-1185">Reference proteome</keyword>
<sequence>MYHILSTDQKITSSEPWVYFGNTSSYLYNSEPKSPDSTLLEDKSETHMGRVSSECPVPSTSETCTGIFFQLLANHPSTKHTKRFSAF</sequence>
<evidence type="ECO:0000256" key="1">
    <source>
        <dbReference type="SAM" id="MobiDB-lite"/>
    </source>
</evidence>